<feature type="region of interest" description="Disordered" evidence="1">
    <location>
        <begin position="1"/>
        <end position="31"/>
    </location>
</feature>
<dbReference type="OrthoDB" id="7069097at2"/>
<feature type="compositionally biased region" description="Basic residues" evidence="1">
    <location>
        <begin position="1"/>
        <end position="11"/>
    </location>
</feature>
<evidence type="ECO:0000256" key="1">
    <source>
        <dbReference type="SAM" id="MobiDB-lite"/>
    </source>
</evidence>
<proteinExistence type="predicted"/>
<reference evidence="3" key="1">
    <citation type="submission" date="2017-06" db="EMBL/GenBank/DDBJ databases">
        <title>Genome analysis of Fimbriiglobus ruber SP5, the first member of the order Planctomycetales with confirmed chitinolytic capability.</title>
        <authorList>
            <person name="Ravin N.V."/>
            <person name="Rakitin A.L."/>
            <person name="Ivanova A.A."/>
            <person name="Beletsky A.V."/>
            <person name="Kulichevskaya I.S."/>
            <person name="Mardanov A.V."/>
            <person name="Dedysh S.N."/>
        </authorList>
    </citation>
    <scope>NUCLEOTIDE SEQUENCE [LARGE SCALE GENOMIC DNA]</scope>
    <source>
        <strain evidence="3">SP5</strain>
    </source>
</reference>
<protein>
    <submittedName>
        <fullName evidence="2">Uncharacterized protein</fullName>
    </submittedName>
</protein>
<dbReference type="EMBL" id="NIDE01000002">
    <property type="protein sequence ID" value="OWK45499.1"/>
    <property type="molecule type" value="Genomic_DNA"/>
</dbReference>
<name>A0A225E7L1_9BACT</name>
<evidence type="ECO:0000313" key="3">
    <source>
        <dbReference type="Proteomes" id="UP000214646"/>
    </source>
</evidence>
<dbReference type="RefSeq" id="WP_088253225.1">
    <property type="nucleotide sequence ID" value="NZ_NIDE01000002.1"/>
</dbReference>
<evidence type="ECO:0000313" key="2">
    <source>
        <dbReference type="EMBL" id="OWK45499.1"/>
    </source>
</evidence>
<organism evidence="2 3">
    <name type="scientific">Fimbriiglobus ruber</name>
    <dbReference type="NCBI Taxonomy" id="1908690"/>
    <lineage>
        <taxon>Bacteria</taxon>
        <taxon>Pseudomonadati</taxon>
        <taxon>Planctomycetota</taxon>
        <taxon>Planctomycetia</taxon>
        <taxon>Gemmatales</taxon>
        <taxon>Gemmataceae</taxon>
        <taxon>Fimbriiglobus</taxon>
    </lineage>
</organism>
<dbReference type="AlphaFoldDB" id="A0A225E7L1"/>
<sequence length="276" mass="30982">MGRTSKKLHAKLSRDGLSDLPTGKVPRRPDMPDVEAWIKQGMDPVHAAYAFVQHITSFFAEGASQLPEMKKFARIVAKAEDDYLPSAPPMSPLTTSFFTTWAFYDLQFDDDTLATCLIESNDVVSMNPDQLDALKKMAASRMGIYQQVGMDGQHVRLRELVTNAEFVCHSTSGYRGKPGELWYVRLLPPLLPDLASYQIVFTTPYILMASMDDWLQFFGRAQPGSGKDATGLHQLFKHGPDVNYWNEFVFKAYHHHQSDAIFLAGIPDLKATLPHA</sequence>
<accession>A0A225E7L1</accession>
<gene>
    <name evidence="2" type="ORF">FRUB_01830</name>
</gene>
<comment type="caution">
    <text evidence="2">The sequence shown here is derived from an EMBL/GenBank/DDBJ whole genome shotgun (WGS) entry which is preliminary data.</text>
</comment>
<keyword evidence="3" id="KW-1185">Reference proteome</keyword>
<dbReference type="Proteomes" id="UP000214646">
    <property type="component" value="Unassembled WGS sequence"/>
</dbReference>